<dbReference type="AlphaFoldDB" id="A0A0C9W2I7"/>
<dbReference type="Gene3D" id="3.40.50.300">
    <property type="entry name" value="P-loop containing nucleotide triphosphate hydrolases"/>
    <property type="match status" value="1"/>
</dbReference>
<name>A0A0C9W2I7_SPHS4</name>
<reference evidence="4 5" key="1">
    <citation type="submission" date="2014-06" db="EMBL/GenBank/DDBJ databases">
        <title>Evolutionary Origins and Diversification of the Mycorrhizal Mutualists.</title>
        <authorList>
            <consortium name="DOE Joint Genome Institute"/>
            <consortium name="Mycorrhizal Genomics Consortium"/>
            <person name="Kohler A."/>
            <person name="Kuo A."/>
            <person name="Nagy L.G."/>
            <person name="Floudas D."/>
            <person name="Copeland A."/>
            <person name="Barry K.W."/>
            <person name="Cichocki N."/>
            <person name="Veneault-Fourrey C."/>
            <person name="LaButti K."/>
            <person name="Lindquist E.A."/>
            <person name="Lipzen A."/>
            <person name="Lundell T."/>
            <person name="Morin E."/>
            <person name="Murat C."/>
            <person name="Riley R."/>
            <person name="Ohm R."/>
            <person name="Sun H."/>
            <person name="Tunlid A."/>
            <person name="Henrissat B."/>
            <person name="Grigoriev I.V."/>
            <person name="Hibbett D.S."/>
            <person name="Martin F."/>
        </authorList>
    </citation>
    <scope>NUCLEOTIDE SEQUENCE [LARGE SCALE GENOMIC DNA]</scope>
    <source>
        <strain evidence="4 5">SS14</strain>
    </source>
</reference>
<evidence type="ECO:0000256" key="1">
    <source>
        <dbReference type="ARBA" id="ARBA00011040"/>
    </source>
</evidence>
<dbReference type="Pfam" id="PF02374">
    <property type="entry name" value="ArsA_ATPase"/>
    <property type="match status" value="1"/>
</dbReference>
<evidence type="ECO:0000313" key="4">
    <source>
        <dbReference type="EMBL" id="KIJ45246.1"/>
    </source>
</evidence>
<comment type="similarity">
    <text evidence="1">Belongs to the arsA ATPase family.</text>
</comment>
<dbReference type="GO" id="GO:0043529">
    <property type="term" value="C:GET complex"/>
    <property type="evidence" value="ECO:0007669"/>
    <property type="project" value="TreeGrafter"/>
</dbReference>
<feature type="domain" description="ArsA/GET3 Anion-transporting ATPase-like" evidence="3">
    <location>
        <begin position="32"/>
        <end position="61"/>
    </location>
</feature>
<organism evidence="4 5">
    <name type="scientific">Sphaerobolus stellatus (strain SS14)</name>
    <dbReference type="NCBI Taxonomy" id="990650"/>
    <lineage>
        <taxon>Eukaryota</taxon>
        <taxon>Fungi</taxon>
        <taxon>Dikarya</taxon>
        <taxon>Basidiomycota</taxon>
        <taxon>Agaricomycotina</taxon>
        <taxon>Agaricomycetes</taxon>
        <taxon>Phallomycetidae</taxon>
        <taxon>Geastrales</taxon>
        <taxon>Sphaerobolaceae</taxon>
        <taxon>Sphaerobolus</taxon>
    </lineage>
</organism>
<dbReference type="InterPro" id="IPR016300">
    <property type="entry name" value="ATPase_ArsA/GET3"/>
</dbReference>
<protein>
    <recommendedName>
        <fullName evidence="3">ArsA/GET3 Anion-transporting ATPase-like domain-containing protein</fullName>
    </recommendedName>
</protein>
<dbReference type="GO" id="GO:0016887">
    <property type="term" value="F:ATP hydrolysis activity"/>
    <property type="evidence" value="ECO:0007669"/>
    <property type="project" value="InterPro"/>
</dbReference>
<dbReference type="InterPro" id="IPR027417">
    <property type="entry name" value="P-loop_NTPase"/>
</dbReference>
<dbReference type="GO" id="GO:0071816">
    <property type="term" value="P:tail-anchored membrane protein insertion into ER membrane"/>
    <property type="evidence" value="ECO:0007669"/>
    <property type="project" value="TreeGrafter"/>
</dbReference>
<gene>
    <name evidence="4" type="ORF">M422DRAFT_779149</name>
</gene>
<dbReference type="Proteomes" id="UP000054279">
    <property type="component" value="Unassembled WGS sequence"/>
</dbReference>
<dbReference type="OrthoDB" id="1770at2759"/>
<accession>A0A0C9W2I7</accession>
<evidence type="ECO:0000313" key="5">
    <source>
        <dbReference type="Proteomes" id="UP000054279"/>
    </source>
</evidence>
<dbReference type="GO" id="GO:0005524">
    <property type="term" value="F:ATP binding"/>
    <property type="evidence" value="ECO:0007669"/>
    <property type="project" value="InterPro"/>
</dbReference>
<evidence type="ECO:0000256" key="2">
    <source>
        <dbReference type="SAM" id="MobiDB-lite"/>
    </source>
</evidence>
<dbReference type="PANTHER" id="PTHR10803">
    <property type="entry name" value="ARSENICAL PUMP-DRIVING ATPASE ARSENITE-TRANSLOCATING ATPASE"/>
    <property type="match status" value="1"/>
</dbReference>
<dbReference type="EMBL" id="KN837113">
    <property type="protein sequence ID" value="KIJ45246.1"/>
    <property type="molecule type" value="Genomic_DNA"/>
</dbReference>
<sequence length="87" mass="9323">MSSSLFASHPPAHRDANAPSPPDTSNQCSTTSVIVFDTAPTGHTLRFLSFPSVLEKALGKLGGAFCSSLRVYLDLTATWLNIQTFSH</sequence>
<dbReference type="HOGENOM" id="CLU_2484781_0_0_1"/>
<dbReference type="PANTHER" id="PTHR10803:SF3">
    <property type="entry name" value="ATPASE GET3"/>
    <property type="match status" value="1"/>
</dbReference>
<proteinExistence type="inferred from homology"/>
<keyword evidence="5" id="KW-1185">Reference proteome</keyword>
<feature type="region of interest" description="Disordered" evidence="2">
    <location>
        <begin position="1"/>
        <end position="27"/>
    </location>
</feature>
<dbReference type="InterPro" id="IPR025723">
    <property type="entry name" value="ArsA/GET3_ATPase-like"/>
</dbReference>
<evidence type="ECO:0000259" key="3">
    <source>
        <dbReference type="Pfam" id="PF02374"/>
    </source>
</evidence>